<dbReference type="PANTHER" id="PTHR10110">
    <property type="entry name" value="SODIUM/HYDROGEN EXCHANGER"/>
    <property type="match status" value="1"/>
</dbReference>
<dbReference type="HOGENOM" id="CLU_005912_8_0_6"/>
<dbReference type="STRING" id="637905.SVI_1067"/>
<feature type="transmembrane region" description="Helical" evidence="11">
    <location>
        <begin position="296"/>
        <end position="318"/>
    </location>
</feature>
<dbReference type="Pfam" id="PF00999">
    <property type="entry name" value="Na_H_Exchanger"/>
    <property type="match status" value="1"/>
</dbReference>
<evidence type="ECO:0000256" key="5">
    <source>
        <dbReference type="ARBA" id="ARBA00022692"/>
    </source>
</evidence>
<comment type="subcellular location">
    <subcellularLocation>
        <location evidence="1">Cell membrane</location>
        <topology evidence="1">Multi-pass membrane protein</topology>
    </subcellularLocation>
</comment>
<evidence type="ECO:0000256" key="3">
    <source>
        <dbReference type="ARBA" id="ARBA00022449"/>
    </source>
</evidence>
<keyword evidence="9 11" id="KW-0472">Membrane</keyword>
<keyword evidence="6 11" id="KW-1133">Transmembrane helix</keyword>
<feature type="transmembrane region" description="Helical" evidence="11">
    <location>
        <begin position="258"/>
        <end position="275"/>
    </location>
</feature>
<dbReference type="PANTHER" id="PTHR10110:SF86">
    <property type="entry name" value="SODIUM_HYDROGEN EXCHANGER 7"/>
    <property type="match status" value="1"/>
</dbReference>
<dbReference type="Proteomes" id="UP000002350">
    <property type="component" value="Chromosome"/>
</dbReference>
<feature type="transmembrane region" description="Helical" evidence="11">
    <location>
        <begin position="362"/>
        <end position="383"/>
    </location>
</feature>
<keyword evidence="10" id="KW-0739">Sodium transport</keyword>
<proteinExistence type="predicted"/>
<feature type="transmembrane region" description="Helical" evidence="11">
    <location>
        <begin position="395"/>
        <end position="418"/>
    </location>
</feature>
<keyword evidence="5 11" id="KW-0812">Transmembrane</keyword>
<sequence>MMHMQMTLQLLVFFVVAIILGILLRRLLKNTAIPYSVALLVLGILIGSVLDYEVQTPFLHELKSSFLLASQLDANLIMFIFLPALVFESAFSLEVHLFKRMFSQIALLAIPGMVLCTGITALLSLSVLPWHWSVGTALMFGAIVSATDPVAVVSLLKELCSRARLQTLIEGESLLNDGTAIVLFTLFLGLATQAQVELSFMHVVGEFTRVVSVGVLVGAVVAAISLMFIGSLFNDSLIEIALTLVLPYLVFYLSEHVFHASGVVSVVTLALIYAGPGRTRFSPEVMEHLHHFWHTLSYLFNTLIFILVGLVISTRLGLTDLANWQYLVVIFAGILVIRTMVIVGFMPILARIGIGLTKEKSIVLIWGGLRGAVSLALALIVATTESLDIQLRDQVLFLTAGIVVLTIVVNGSSMRFVMAKLGLDKLPKAKQKTFAKVQHKISDEIAKVREDLKQDEHLKAVNWTVVDRNIVTIATPYKEEESIDTQVEYQRKLLESERQFYWNQFAKGLLSQDATHILIGAIEKALDGTPQIWPRPFIAKHWQIPKWASQCANIPIIGVYARGASYKQHVITFESARGLFEASAYILELAPSLSLEASQLEKALEQVSLVNQFADKTLNDFRKDSPHLVERVESYLALRILLNTERKKIQELTHEGMISEVDAEKLIEEVELKMHESKKRLS</sequence>
<evidence type="ECO:0000256" key="11">
    <source>
        <dbReference type="SAM" id="Phobius"/>
    </source>
</evidence>
<evidence type="ECO:0000313" key="13">
    <source>
        <dbReference type="EMBL" id="BAJ01038.1"/>
    </source>
</evidence>
<dbReference type="eggNOG" id="COG0025">
    <property type="taxonomic scope" value="Bacteria"/>
</dbReference>
<dbReference type="GO" id="GO:0098719">
    <property type="term" value="P:sodium ion import across plasma membrane"/>
    <property type="evidence" value="ECO:0007669"/>
    <property type="project" value="TreeGrafter"/>
</dbReference>
<dbReference type="GO" id="GO:0051453">
    <property type="term" value="P:regulation of intracellular pH"/>
    <property type="evidence" value="ECO:0007669"/>
    <property type="project" value="TreeGrafter"/>
</dbReference>
<organism evidence="13 14">
    <name type="scientific">Shewanella violacea (strain JCM 10179 / CIP 106290 / LMG 19151 / DSS12)</name>
    <dbReference type="NCBI Taxonomy" id="637905"/>
    <lineage>
        <taxon>Bacteria</taxon>
        <taxon>Pseudomonadati</taxon>
        <taxon>Pseudomonadota</taxon>
        <taxon>Gammaproteobacteria</taxon>
        <taxon>Alteromonadales</taxon>
        <taxon>Shewanellaceae</taxon>
        <taxon>Shewanella</taxon>
    </lineage>
</organism>
<feature type="transmembrane region" description="Helical" evidence="11">
    <location>
        <begin position="236"/>
        <end position="252"/>
    </location>
</feature>
<evidence type="ECO:0000256" key="2">
    <source>
        <dbReference type="ARBA" id="ARBA00022448"/>
    </source>
</evidence>
<keyword evidence="4" id="KW-1003">Cell membrane</keyword>
<dbReference type="Gene3D" id="6.10.140.1330">
    <property type="match status" value="1"/>
</dbReference>
<keyword evidence="14" id="KW-1185">Reference proteome</keyword>
<reference evidence="14" key="1">
    <citation type="journal article" date="2010" name="Mol. Biosyst.">
        <title>Complete genome sequence and comparative analysis of Shewanella violacea, a psychrophilic and piezophilic bacterium from deep sea floor sediments.</title>
        <authorList>
            <person name="Aono E."/>
            <person name="Baba T."/>
            <person name="Ara T."/>
            <person name="Nishi T."/>
            <person name="Nakamichi T."/>
            <person name="Inamoto E."/>
            <person name="Toyonaga H."/>
            <person name="Hasegawa M."/>
            <person name="Takai Y."/>
            <person name="Okumura Y."/>
            <person name="Baba M."/>
            <person name="Tomita M."/>
            <person name="Kato C."/>
            <person name="Oshima T."/>
            <person name="Nakasone K."/>
            <person name="Mori H."/>
        </authorList>
    </citation>
    <scope>NUCLEOTIDE SEQUENCE [LARGE SCALE GENOMIC DNA]</scope>
    <source>
        <strain evidence="14">JCM 10179 / CIP 106290 / LMG 19151 / DSS12</strain>
    </source>
</reference>
<evidence type="ECO:0000256" key="10">
    <source>
        <dbReference type="ARBA" id="ARBA00023201"/>
    </source>
</evidence>
<dbReference type="InterPro" id="IPR018422">
    <property type="entry name" value="Cation/H_exchanger_CPA1"/>
</dbReference>
<keyword evidence="7" id="KW-0915">Sodium</keyword>
<feature type="transmembrane region" description="Helical" evidence="11">
    <location>
        <begin position="207"/>
        <end position="229"/>
    </location>
</feature>
<accession>D4ZH89</accession>
<keyword evidence="2" id="KW-0813">Transport</keyword>
<name>D4ZH89_SHEVD</name>
<feature type="transmembrane region" description="Helical" evidence="11">
    <location>
        <begin position="72"/>
        <end position="93"/>
    </location>
</feature>
<feature type="transmembrane region" description="Helical" evidence="11">
    <location>
        <begin position="6"/>
        <end position="25"/>
    </location>
</feature>
<evidence type="ECO:0000259" key="12">
    <source>
        <dbReference type="Pfam" id="PF00999"/>
    </source>
</evidence>
<feature type="transmembrane region" description="Helical" evidence="11">
    <location>
        <begin position="32"/>
        <end position="52"/>
    </location>
</feature>
<evidence type="ECO:0000256" key="1">
    <source>
        <dbReference type="ARBA" id="ARBA00004651"/>
    </source>
</evidence>
<feature type="transmembrane region" description="Helical" evidence="11">
    <location>
        <begin position="134"/>
        <end position="153"/>
    </location>
</feature>
<feature type="transmembrane region" description="Helical" evidence="11">
    <location>
        <begin position="105"/>
        <end position="128"/>
    </location>
</feature>
<dbReference type="EMBL" id="AP011177">
    <property type="protein sequence ID" value="BAJ01038.1"/>
    <property type="molecule type" value="Genomic_DNA"/>
</dbReference>
<evidence type="ECO:0000256" key="6">
    <source>
        <dbReference type="ARBA" id="ARBA00022989"/>
    </source>
</evidence>
<evidence type="ECO:0000256" key="9">
    <source>
        <dbReference type="ARBA" id="ARBA00023136"/>
    </source>
</evidence>
<evidence type="ECO:0000256" key="8">
    <source>
        <dbReference type="ARBA" id="ARBA00023065"/>
    </source>
</evidence>
<evidence type="ECO:0000313" key="14">
    <source>
        <dbReference type="Proteomes" id="UP000002350"/>
    </source>
</evidence>
<feature type="transmembrane region" description="Helical" evidence="11">
    <location>
        <begin position="324"/>
        <end position="350"/>
    </location>
</feature>
<keyword evidence="8" id="KW-0406">Ion transport</keyword>
<dbReference type="AlphaFoldDB" id="D4ZH89"/>
<dbReference type="KEGG" id="svo:SVI_1067"/>
<evidence type="ECO:0000256" key="4">
    <source>
        <dbReference type="ARBA" id="ARBA00022475"/>
    </source>
</evidence>
<evidence type="ECO:0000256" key="7">
    <source>
        <dbReference type="ARBA" id="ARBA00023053"/>
    </source>
</evidence>
<keyword evidence="3" id="KW-0050">Antiport</keyword>
<dbReference type="GO" id="GO:0005886">
    <property type="term" value="C:plasma membrane"/>
    <property type="evidence" value="ECO:0007669"/>
    <property type="project" value="UniProtKB-SubCell"/>
</dbReference>
<dbReference type="GO" id="GO:0015385">
    <property type="term" value="F:sodium:proton antiporter activity"/>
    <property type="evidence" value="ECO:0007669"/>
    <property type="project" value="InterPro"/>
</dbReference>
<gene>
    <name evidence="13" type="ordered locus">SVI_1067</name>
</gene>
<dbReference type="GO" id="GO:0015386">
    <property type="term" value="F:potassium:proton antiporter activity"/>
    <property type="evidence" value="ECO:0007669"/>
    <property type="project" value="TreeGrafter"/>
</dbReference>
<dbReference type="InterPro" id="IPR006153">
    <property type="entry name" value="Cation/H_exchanger_TM"/>
</dbReference>
<feature type="domain" description="Cation/H+ exchanger transmembrane" evidence="12">
    <location>
        <begin position="15"/>
        <end position="419"/>
    </location>
</feature>
<protein>
    <submittedName>
        <fullName evidence="13">Na+/H+ antiporter, putative</fullName>
    </submittedName>
</protein>